<gene>
    <name evidence="4" type="ORF">LO55_3757</name>
</gene>
<organism evidence="4 5">
    <name type="scientific">Massilia timonae</name>
    <dbReference type="NCBI Taxonomy" id="47229"/>
    <lineage>
        <taxon>Bacteria</taxon>
        <taxon>Pseudomonadati</taxon>
        <taxon>Pseudomonadota</taxon>
        <taxon>Betaproteobacteria</taxon>
        <taxon>Burkholderiales</taxon>
        <taxon>Oxalobacteraceae</taxon>
        <taxon>Telluria group</taxon>
        <taxon>Massilia</taxon>
    </lineage>
</organism>
<protein>
    <submittedName>
        <fullName evidence="4">Type IV leader peptidase family protein</fullName>
    </submittedName>
</protein>
<dbReference type="GO" id="GO:0006465">
    <property type="term" value="P:signal peptide processing"/>
    <property type="evidence" value="ECO:0007669"/>
    <property type="project" value="TreeGrafter"/>
</dbReference>
<feature type="transmembrane region" description="Helical" evidence="2">
    <location>
        <begin position="61"/>
        <end position="79"/>
    </location>
</feature>
<evidence type="ECO:0000313" key="5">
    <source>
        <dbReference type="Proteomes" id="UP000180246"/>
    </source>
</evidence>
<dbReference type="RefSeq" id="WP_071362609.1">
    <property type="nucleotide sequence ID" value="NZ_JRYB01000001.1"/>
</dbReference>
<dbReference type="EMBL" id="JRYB01000001">
    <property type="protein sequence ID" value="OIJ43926.1"/>
    <property type="molecule type" value="Genomic_DNA"/>
</dbReference>
<dbReference type="PANTHER" id="PTHR30487:SF0">
    <property type="entry name" value="PREPILIN LEADER PEPTIDASE_N-METHYLTRANSFERASE-RELATED"/>
    <property type="match status" value="1"/>
</dbReference>
<comment type="similarity">
    <text evidence="1">Belongs to the peptidase A24 family.</text>
</comment>
<keyword evidence="2" id="KW-1133">Transmembrane helix</keyword>
<keyword evidence="2" id="KW-0472">Membrane</keyword>
<reference evidence="4 5" key="1">
    <citation type="submission" date="2014-10" db="EMBL/GenBank/DDBJ databases">
        <authorList>
            <person name="Seo M.-J."/>
            <person name="Seok Y.J."/>
            <person name="Cha I.-T."/>
        </authorList>
    </citation>
    <scope>NUCLEOTIDE SEQUENCE [LARGE SCALE GENOMIC DNA]</scope>
    <source>
        <strain evidence="4 5">NEU</strain>
    </source>
</reference>
<dbReference type="AlphaFoldDB" id="A0A1S2NFQ3"/>
<evidence type="ECO:0000259" key="3">
    <source>
        <dbReference type="Pfam" id="PF01478"/>
    </source>
</evidence>
<dbReference type="InterPro" id="IPR050882">
    <property type="entry name" value="Prepilin_peptidase/N-MTase"/>
</dbReference>
<feature type="transmembrane region" description="Helical" evidence="2">
    <location>
        <begin position="166"/>
        <end position="185"/>
    </location>
</feature>
<name>A0A1S2NFQ3_9BURK</name>
<dbReference type="Gene3D" id="1.20.120.1220">
    <property type="match status" value="1"/>
</dbReference>
<proteinExistence type="inferred from homology"/>
<feature type="transmembrane region" description="Helical" evidence="2">
    <location>
        <begin position="91"/>
        <end position="124"/>
    </location>
</feature>
<sequence length="191" mass="19496">MTTLPLLLLLALLGAAVWHDVRARRIPNAIVFPGMLAAFALHALVPQGEGLFGPQVGGLGLLQSLGGWGLGLALLLPMYALRLMGAGDVKLLAMVGAFVGAGQILTVGLVTLVAGGLLALAFAAWQGSLRRLVGNAYHMAMHSAFSALAGSIAAPVTPPEAASGRLPYAVAIAVATVGCVLWIRVHGELPL</sequence>
<feature type="domain" description="Prepilin type IV endopeptidase peptidase" evidence="3">
    <location>
        <begin position="7"/>
        <end position="120"/>
    </location>
</feature>
<feature type="transmembrane region" description="Helical" evidence="2">
    <location>
        <begin position="136"/>
        <end position="154"/>
    </location>
</feature>
<keyword evidence="2" id="KW-0812">Transmembrane</keyword>
<accession>A0A1S2NFQ3</accession>
<dbReference type="GO" id="GO:0004190">
    <property type="term" value="F:aspartic-type endopeptidase activity"/>
    <property type="evidence" value="ECO:0007669"/>
    <property type="project" value="InterPro"/>
</dbReference>
<dbReference type="GO" id="GO:0005886">
    <property type="term" value="C:plasma membrane"/>
    <property type="evidence" value="ECO:0007669"/>
    <property type="project" value="TreeGrafter"/>
</dbReference>
<dbReference type="Pfam" id="PF01478">
    <property type="entry name" value="Peptidase_A24"/>
    <property type="match status" value="1"/>
</dbReference>
<dbReference type="PANTHER" id="PTHR30487">
    <property type="entry name" value="TYPE 4 PREPILIN-LIKE PROTEINS LEADER PEPTIDE-PROCESSING ENZYME"/>
    <property type="match status" value="1"/>
</dbReference>
<dbReference type="InterPro" id="IPR000045">
    <property type="entry name" value="Prepilin_IV_endopep_pep"/>
</dbReference>
<dbReference type="Proteomes" id="UP000180246">
    <property type="component" value="Unassembled WGS sequence"/>
</dbReference>
<evidence type="ECO:0000256" key="2">
    <source>
        <dbReference type="SAM" id="Phobius"/>
    </source>
</evidence>
<comment type="caution">
    <text evidence="4">The sequence shown here is derived from an EMBL/GenBank/DDBJ whole genome shotgun (WGS) entry which is preliminary data.</text>
</comment>
<evidence type="ECO:0000256" key="1">
    <source>
        <dbReference type="ARBA" id="ARBA00005801"/>
    </source>
</evidence>
<evidence type="ECO:0000313" key="4">
    <source>
        <dbReference type="EMBL" id="OIJ43926.1"/>
    </source>
</evidence>